<keyword evidence="2" id="KW-0808">Transferase</keyword>
<evidence type="ECO:0000256" key="1">
    <source>
        <dbReference type="ARBA" id="ARBA00006479"/>
    </source>
</evidence>
<dbReference type="InterPro" id="IPR036390">
    <property type="entry name" value="WH_DNA-bd_sf"/>
</dbReference>
<dbReference type="GO" id="GO:0016301">
    <property type="term" value="F:kinase activity"/>
    <property type="evidence" value="ECO:0007669"/>
    <property type="project" value="UniProtKB-KW"/>
</dbReference>
<dbReference type="InterPro" id="IPR000600">
    <property type="entry name" value="ROK"/>
</dbReference>
<dbReference type="OrthoDB" id="3523179at2"/>
<accession>A0A2A9CMY3</accession>
<dbReference type="Pfam" id="PF13412">
    <property type="entry name" value="HTH_24"/>
    <property type="match status" value="1"/>
</dbReference>
<dbReference type="Proteomes" id="UP000226079">
    <property type="component" value="Unassembled WGS sequence"/>
</dbReference>
<keyword evidence="2" id="KW-0418">Kinase</keyword>
<dbReference type="SUPFAM" id="SSF53067">
    <property type="entry name" value="Actin-like ATPase domain"/>
    <property type="match status" value="1"/>
</dbReference>
<dbReference type="Gene3D" id="3.30.420.40">
    <property type="match status" value="2"/>
</dbReference>
<evidence type="ECO:0000313" key="3">
    <source>
        <dbReference type="Proteomes" id="UP000226079"/>
    </source>
</evidence>
<dbReference type="InterPro" id="IPR043129">
    <property type="entry name" value="ATPase_NBD"/>
</dbReference>
<protein>
    <submittedName>
        <fullName evidence="2">Putative NBD/HSP70 family sugar kinase</fullName>
    </submittedName>
</protein>
<dbReference type="AlphaFoldDB" id="A0A2A9CMY3"/>
<dbReference type="SUPFAM" id="SSF46785">
    <property type="entry name" value="Winged helix' DNA-binding domain"/>
    <property type="match status" value="1"/>
</dbReference>
<dbReference type="RefSeq" id="WP_098459165.1">
    <property type="nucleotide sequence ID" value="NZ_PDJC01000001.1"/>
</dbReference>
<comment type="caution">
    <text evidence="2">The sequence shown here is derived from an EMBL/GenBank/DDBJ whole genome shotgun (WGS) entry which is preliminary data.</text>
</comment>
<dbReference type="EMBL" id="PDJC01000001">
    <property type="protein sequence ID" value="PFG15541.1"/>
    <property type="molecule type" value="Genomic_DNA"/>
</dbReference>
<keyword evidence="3" id="KW-1185">Reference proteome</keyword>
<dbReference type="InterPro" id="IPR036388">
    <property type="entry name" value="WH-like_DNA-bd_sf"/>
</dbReference>
<dbReference type="Pfam" id="PF00480">
    <property type="entry name" value="ROK"/>
    <property type="match status" value="1"/>
</dbReference>
<name>A0A2A9CMY3_9ACTN</name>
<dbReference type="PANTHER" id="PTHR18964">
    <property type="entry name" value="ROK (REPRESSOR, ORF, KINASE) FAMILY"/>
    <property type="match status" value="1"/>
</dbReference>
<evidence type="ECO:0000313" key="2">
    <source>
        <dbReference type="EMBL" id="PFG15541.1"/>
    </source>
</evidence>
<dbReference type="Gene3D" id="1.10.10.10">
    <property type="entry name" value="Winged helix-like DNA-binding domain superfamily/Winged helix DNA-binding domain"/>
    <property type="match status" value="1"/>
</dbReference>
<comment type="similarity">
    <text evidence="1">Belongs to the ROK (NagC/XylR) family.</text>
</comment>
<gene>
    <name evidence="2" type="ORF">ATK74_0061</name>
</gene>
<proteinExistence type="inferred from homology"/>
<reference evidence="2 3" key="1">
    <citation type="submission" date="2017-10" db="EMBL/GenBank/DDBJ databases">
        <title>Sequencing the genomes of 1000 actinobacteria strains.</title>
        <authorList>
            <person name="Klenk H.-P."/>
        </authorList>
    </citation>
    <scope>NUCLEOTIDE SEQUENCE [LARGE SCALE GENOMIC DNA]</scope>
    <source>
        <strain evidence="2 3">DSM 15597</strain>
    </source>
</reference>
<sequence>MKTDPGTQSWLRAHNDRAALRLLLDHGPLSRAQLGELSGMSKPTARQMVARLERIGLIAPVGQVTGQRGPNAVAYGVRADTITGVAISMLADSIQAVGVDPTGTEHEIVEIPTTGRHRSPAADVTAAVAAACTAAGLRPDSVSVVAIGVQAAVDEAADSLSLTDTLPGWPAQGARAELEAATGLTVILENDVNLATMAERVMGVAKEATEFAYLWVGHGIGLGIDLGGTVHRGAAGGAGEIGYLEVPRSATDLDPDADDFTDLLGGPHLLAQLGREQDCLERALPLLTERPDLIAGLADRITLALQPTCAVLDPGLIVLGGPTCLAAGASLAELVAQRMAGTYPGLRVELSGVGDQPVLLGARRLLVATLREELETRISQSIEIETEGES</sequence>
<dbReference type="PANTHER" id="PTHR18964:SF149">
    <property type="entry name" value="BIFUNCTIONAL UDP-N-ACETYLGLUCOSAMINE 2-EPIMERASE_N-ACETYLMANNOSAMINE KINASE"/>
    <property type="match status" value="1"/>
</dbReference>
<organism evidence="2 3">
    <name type="scientific">Propionicimonas paludicola</name>
    <dbReference type="NCBI Taxonomy" id="185243"/>
    <lineage>
        <taxon>Bacteria</taxon>
        <taxon>Bacillati</taxon>
        <taxon>Actinomycetota</taxon>
        <taxon>Actinomycetes</taxon>
        <taxon>Propionibacteriales</taxon>
        <taxon>Nocardioidaceae</taxon>
        <taxon>Propionicimonas</taxon>
    </lineage>
</organism>